<feature type="coiled-coil region" evidence="1">
    <location>
        <begin position="428"/>
        <end position="476"/>
    </location>
</feature>
<dbReference type="AlphaFoldDB" id="F4RSI7"/>
<feature type="compositionally biased region" description="Low complexity" evidence="2">
    <location>
        <begin position="393"/>
        <end position="403"/>
    </location>
</feature>
<dbReference type="VEuPathDB" id="FungiDB:MELLADRAFT_88658"/>
<organism evidence="4">
    <name type="scientific">Melampsora larici-populina (strain 98AG31 / pathotype 3-4-7)</name>
    <name type="common">Poplar leaf rust fungus</name>
    <dbReference type="NCBI Taxonomy" id="747676"/>
    <lineage>
        <taxon>Eukaryota</taxon>
        <taxon>Fungi</taxon>
        <taxon>Dikarya</taxon>
        <taxon>Basidiomycota</taxon>
        <taxon>Pucciniomycotina</taxon>
        <taxon>Pucciniomycetes</taxon>
        <taxon>Pucciniales</taxon>
        <taxon>Melampsoraceae</taxon>
        <taxon>Melampsora</taxon>
    </lineage>
</organism>
<feature type="compositionally biased region" description="Polar residues" evidence="2">
    <location>
        <begin position="261"/>
        <end position="271"/>
    </location>
</feature>
<gene>
    <name evidence="3" type="ORF">MELLADRAFT_88658</name>
</gene>
<sequence>MSGIKPTAYIKNKARVVIDNVQPNRQPLSTDHNRDENQVNRIAVTGDSTTADSSTDRSATRRLRRIQPGLGLLRAPSKEDTANTRSCDGHVVPVMSNPDSSSSTPLAIASVLHPSRGVSAVLPNSSRPTMPVKTLHLRKPPCDALLPDTGSELSSMDNFWARAPKPVLQPLVALPTQTSSGHFKERLEHGPTRELFRSRNFAESIQKPTAPVQHGTIESTRPQDIEQRLDSSVGRAADEPSPTNDPASDDKSYDSDNSSDKTPNARLSSRQAPHWMDESEITESGRTYSNAAIQDEQPGCTSPTVDSSSIPPFQAPINRKPESQMMRKDDSCLPYSLSVTRTVQGGLKRQAMENHSQAVAKERRTRVSSKVELLPPKLLRERTSSPYTKHMQRSIISRPSSAHSSREDTSSSRGPDTKHKLDILIGDTTRLRDELDQTDKENHRIREKCSQKTLELEKYKRDVKNIVTNIKSKQNKLSTQYSEIQSNVTGFIDSSREKLASSREDIGSIRKECSDLMKSKSSSTYPEGPVNSSSYVYF</sequence>
<dbReference type="GeneID" id="18934944"/>
<feature type="compositionally biased region" description="Polar residues" evidence="2">
    <location>
        <begin position="299"/>
        <end position="311"/>
    </location>
</feature>
<feature type="region of interest" description="Disordered" evidence="2">
    <location>
        <begin position="179"/>
        <end position="282"/>
    </location>
</feature>
<feature type="compositionally biased region" description="Basic and acidic residues" evidence="2">
    <location>
        <begin position="404"/>
        <end position="421"/>
    </location>
</feature>
<dbReference type="EMBL" id="GL883117">
    <property type="protein sequence ID" value="EGG04608.1"/>
    <property type="molecule type" value="Genomic_DNA"/>
</dbReference>
<feature type="region of interest" description="Disordered" evidence="2">
    <location>
        <begin position="294"/>
        <end position="327"/>
    </location>
</feature>
<dbReference type="RefSeq" id="XP_007412047.1">
    <property type="nucleotide sequence ID" value="XM_007411985.1"/>
</dbReference>
<feature type="region of interest" description="Disordered" evidence="2">
    <location>
        <begin position="382"/>
        <end position="421"/>
    </location>
</feature>
<proteinExistence type="predicted"/>
<keyword evidence="1" id="KW-0175">Coiled coil</keyword>
<feature type="region of interest" description="Disordered" evidence="2">
    <location>
        <begin position="517"/>
        <end position="538"/>
    </location>
</feature>
<evidence type="ECO:0000313" key="4">
    <source>
        <dbReference type="Proteomes" id="UP000001072"/>
    </source>
</evidence>
<reference evidence="4" key="1">
    <citation type="journal article" date="2011" name="Proc. Natl. Acad. Sci. U.S.A.">
        <title>Obligate biotrophy features unraveled by the genomic analysis of rust fungi.</title>
        <authorList>
            <person name="Duplessis S."/>
            <person name="Cuomo C.A."/>
            <person name="Lin Y.-C."/>
            <person name="Aerts A."/>
            <person name="Tisserant E."/>
            <person name="Veneault-Fourrey C."/>
            <person name="Joly D.L."/>
            <person name="Hacquard S."/>
            <person name="Amselem J."/>
            <person name="Cantarel B.L."/>
            <person name="Chiu R."/>
            <person name="Coutinho P.M."/>
            <person name="Feau N."/>
            <person name="Field M."/>
            <person name="Frey P."/>
            <person name="Gelhaye E."/>
            <person name="Goldberg J."/>
            <person name="Grabherr M.G."/>
            <person name="Kodira C.D."/>
            <person name="Kohler A."/>
            <person name="Kuees U."/>
            <person name="Lindquist E.A."/>
            <person name="Lucas S.M."/>
            <person name="Mago R."/>
            <person name="Mauceli E."/>
            <person name="Morin E."/>
            <person name="Murat C."/>
            <person name="Pangilinan J.L."/>
            <person name="Park R."/>
            <person name="Pearson M."/>
            <person name="Quesneville H."/>
            <person name="Rouhier N."/>
            <person name="Sakthikumar S."/>
            <person name="Salamov A.A."/>
            <person name="Schmutz J."/>
            <person name="Selles B."/>
            <person name="Shapiro H."/>
            <person name="Tanguay P."/>
            <person name="Tuskan G.A."/>
            <person name="Henrissat B."/>
            <person name="Van de Peer Y."/>
            <person name="Rouze P."/>
            <person name="Ellis J.G."/>
            <person name="Dodds P.N."/>
            <person name="Schein J.E."/>
            <person name="Zhong S."/>
            <person name="Hamelin R.C."/>
            <person name="Grigoriev I.V."/>
            <person name="Szabo L.J."/>
            <person name="Martin F."/>
        </authorList>
    </citation>
    <scope>NUCLEOTIDE SEQUENCE [LARGE SCALE GENOMIC DNA]</scope>
    <source>
        <strain evidence="4">98AG31 / pathotype 3-4-7</strain>
    </source>
</reference>
<dbReference type="Proteomes" id="UP000001072">
    <property type="component" value="Unassembled WGS sequence"/>
</dbReference>
<dbReference type="HOGENOM" id="CLU_506301_0_0_1"/>
<name>F4RSI7_MELLP</name>
<dbReference type="OrthoDB" id="10546931at2759"/>
<feature type="compositionally biased region" description="Polar residues" evidence="2">
    <location>
        <begin position="519"/>
        <end position="538"/>
    </location>
</feature>
<evidence type="ECO:0000256" key="2">
    <source>
        <dbReference type="SAM" id="MobiDB-lite"/>
    </source>
</evidence>
<feature type="compositionally biased region" description="Basic and acidic residues" evidence="2">
    <location>
        <begin position="182"/>
        <end position="197"/>
    </location>
</feature>
<evidence type="ECO:0000256" key="1">
    <source>
        <dbReference type="SAM" id="Coils"/>
    </source>
</evidence>
<protein>
    <submittedName>
        <fullName evidence="3">Uncharacterized protein</fullName>
    </submittedName>
</protein>
<keyword evidence="4" id="KW-1185">Reference proteome</keyword>
<dbReference type="KEGG" id="mlr:MELLADRAFT_88658"/>
<dbReference type="InParanoid" id="F4RSI7"/>
<accession>F4RSI7</accession>
<evidence type="ECO:0000313" key="3">
    <source>
        <dbReference type="EMBL" id="EGG04608.1"/>
    </source>
</evidence>